<evidence type="ECO:0000256" key="1">
    <source>
        <dbReference type="SAM" id="Phobius"/>
    </source>
</evidence>
<keyword evidence="1" id="KW-0472">Membrane</keyword>
<dbReference type="EMBL" id="FUYH01000003">
    <property type="protein sequence ID" value="SKA80076.1"/>
    <property type="molecule type" value="Genomic_DNA"/>
</dbReference>
<evidence type="ECO:0000313" key="3">
    <source>
        <dbReference type="Proteomes" id="UP000190105"/>
    </source>
</evidence>
<accession>A0A1T4WRW6</accession>
<name>A0A1T4WRW6_9CLOT</name>
<keyword evidence="1" id="KW-1133">Transmembrane helix</keyword>
<proteinExistence type="predicted"/>
<keyword evidence="1" id="KW-0812">Transmembrane</keyword>
<evidence type="ECO:0000313" key="2">
    <source>
        <dbReference type="EMBL" id="SKA80076.1"/>
    </source>
</evidence>
<keyword evidence="3" id="KW-1185">Reference proteome</keyword>
<organism evidence="2 3">
    <name type="scientific">Caloramator quimbayensis</name>
    <dbReference type="NCBI Taxonomy" id="1147123"/>
    <lineage>
        <taxon>Bacteria</taxon>
        <taxon>Bacillati</taxon>
        <taxon>Bacillota</taxon>
        <taxon>Clostridia</taxon>
        <taxon>Eubacteriales</taxon>
        <taxon>Clostridiaceae</taxon>
        <taxon>Caloramator</taxon>
    </lineage>
</organism>
<dbReference type="Proteomes" id="UP000190105">
    <property type="component" value="Unassembled WGS sequence"/>
</dbReference>
<dbReference type="OrthoDB" id="1951711at2"/>
<protein>
    <submittedName>
        <fullName evidence="2">Uncharacterized protein</fullName>
    </submittedName>
</protein>
<sequence length="314" mass="35837">MEKFLTTLKIVISVLIVFAVGAFIIIFYESGKAEKEYQNSISYMKKGEWAKALECIEKVPFYKDANDIYAYVYPNKIFYDNYSNDNDAIESYKKGITFINTKKTSLKGPLKQQYTKDLDDLLNVFEFKISELNAKSEDKVQKDAFNEAIALIRQGDFLNAQNKLFKINSVSLTHKKEEILKYINLLNVIKSQGSDKKNNAIIEEAISKLNPDYNGELSEDIKKTVQGYFDINKWVLLYNKNKSINTAKEGQVLSITTVNNDVKVGISKQNVISILGTPQKDNIISNRYGIFEEMVYSDGRVIFLENNIVVVIKG</sequence>
<dbReference type="AlphaFoldDB" id="A0A1T4WRW6"/>
<feature type="transmembrane region" description="Helical" evidence="1">
    <location>
        <begin position="6"/>
        <end position="28"/>
    </location>
</feature>
<dbReference type="STRING" id="1147123.SAMN05443428_103156"/>
<reference evidence="3" key="1">
    <citation type="submission" date="2017-02" db="EMBL/GenBank/DDBJ databases">
        <authorList>
            <person name="Varghese N."/>
            <person name="Submissions S."/>
        </authorList>
    </citation>
    <scope>NUCLEOTIDE SEQUENCE [LARGE SCALE GENOMIC DNA]</scope>
    <source>
        <strain evidence="3">USBA 833</strain>
    </source>
</reference>
<gene>
    <name evidence="2" type="ORF">SAMN05443428_103156</name>
</gene>
<dbReference type="RefSeq" id="WP_078695610.1">
    <property type="nucleotide sequence ID" value="NZ_FUYH01000003.1"/>
</dbReference>